<dbReference type="EMBL" id="CP013389">
    <property type="protein sequence ID" value="AOJ10575.1"/>
    <property type="molecule type" value="Genomic_DNA"/>
</dbReference>
<dbReference type="SUPFAM" id="SSF47413">
    <property type="entry name" value="lambda repressor-like DNA-binding domains"/>
    <property type="match status" value="1"/>
</dbReference>
<dbReference type="Proteomes" id="UP000067711">
    <property type="component" value="Chromosome 1"/>
</dbReference>
<accession>A0A1B4G3S8</accession>
<name>A0A1B4G3S8_9BURK</name>
<dbReference type="CDD" id="cd00093">
    <property type="entry name" value="HTH_XRE"/>
    <property type="match status" value="1"/>
</dbReference>
<evidence type="ECO:0000313" key="2">
    <source>
        <dbReference type="Proteomes" id="UP000067711"/>
    </source>
</evidence>
<organism evidence="1 2">
    <name type="scientific">Burkholderia mayonis</name>
    <dbReference type="NCBI Taxonomy" id="1385591"/>
    <lineage>
        <taxon>Bacteria</taxon>
        <taxon>Pseudomonadati</taxon>
        <taxon>Pseudomonadota</taxon>
        <taxon>Betaproteobacteria</taxon>
        <taxon>Burkholderiales</taxon>
        <taxon>Burkholderiaceae</taxon>
        <taxon>Burkholderia</taxon>
        <taxon>pseudomallei group</taxon>
    </lineage>
</organism>
<dbReference type="InterPro" id="IPR010982">
    <property type="entry name" value="Lambda_DNA-bd_dom_sf"/>
</dbReference>
<dbReference type="GO" id="GO:0003677">
    <property type="term" value="F:DNA binding"/>
    <property type="evidence" value="ECO:0007669"/>
    <property type="project" value="InterPro"/>
</dbReference>
<dbReference type="InterPro" id="IPR001387">
    <property type="entry name" value="Cro/C1-type_HTH"/>
</dbReference>
<gene>
    <name evidence="1" type="ORF">WS71_25695</name>
</gene>
<dbReference type="RefSeq" id="WP_066490705.1">
    <property type="nucleotide sequence ID" value="NZ_CP013389.1"/>
</dbReference>
<evidence type="ECO:0000313" key="1">
    <source>
        <dbReference type="EMBL" id="AOJ10575.1"/>
    </source>
</evidence>
<dbReference type="AlphaFoldDB" id="A0A1B4G3S8"/>
<proteinExistence type="predicted"/>
<protein>
    <submittedName>
        <fullName evidence="1">Uncharacterized protein</fullName>
    </submittedName>
</protein>
<dbReference type="Gene3D" id="1.10.260.40">
    <property type="entry name" value="lambda repressor-like DNA-binding domains"/>
    <property type="match status" value="1"/>
</dbReference>
<reference evidence="1 2" key="1">
    <citation type="submission" date="2015-12" db="EMBL/GenBank/DDBJ databases">
        <title>Diversity of Burkholderia near neighbor genomes.</title>
        <authorList>
            <person name="Sahl J."/>
            <person name="Wagner D."/>
            <person name="Keim P."/>
        </authorList>
    </citation>
    <scope>NUCLEOTIDE SEQUENCE [LARGE SCALE GENOMIC DNA]</scope>
    <source>
        <strain evidence="1 2">BDU8</strain>
    </source>
</reference>
<sequence>MTLAEQWLTLLRSAVAASTQTDVARKLDLSRTTISLVLSGKYPGKTDRVAARVLRVFGQVKCKHTAELVTLAVCLDFAARRPPVNNPLALSHWRTCQSCPHRPVKGESK</sequence>